<organism evidence="1 2">
    <name type="scientific">Prunus armeniaca</name>
    <name type="common">Apricot</name>
    <name type="synonym">Armeniaca vulgaris</name>
    <dbReference type="NCBI Taxonomy" id="36596"/>
    <lineage>
        <taxon>Eukaryota</taxon>
        <taxon>Viridiplantae</taxon>
        <taxon>Streptophyta</taxon>
        <taxon>Embryophyta</taxon>
        <taxon>Tracheophyta</taxon>
        <taxon>Spermatophyta</taxon>
        <taxon>Magnoliopsida</taxon>
        <taxon>eudicotyledons</taxon>
        <taxon>Gunneridae</taxon>
        <taxon>Pentapetalae</taxon>
        <taxon>rosids</taxon>
        <taxon>fabids</taxon>
        <taxon>Rosales</taxon>
        <taxon>Rosaceae</taxon>
        <taxon>Amygdaloideae</taxon>
        <taxon>Amygdaleae</taxon>
        <taxon>Prunus</taxon>
    </lineage>
</organism>
<evidence type="ECO:0000313" key="2">
    <source>
        <dbReference type="Proteomes" id="UP000507222"/>
    </source>
</evidence>
<protein>
    <submittedName>
        <fullName evidence="1">Uncharacterized protein</fullName>
    </submittedName>
</protein>
<reference evidence="1 2" key="1">
    <citation type="submission" date="2020-05" db="EMBL/GenBank/DDBJ databases">
        <authorList>
            <person name="Campoy J."/>
            <person name="Schneeberger K."/>
            <person name="Spophaly S."/>
        </authorList>
    </citation>
    <scope>NUCLEOTIDE SEQUENCE [LARGE SCALE GENOMIC DNA]</scope>
    <source>
        <strain evidence="1">PruArmRojPasFocal</strain>
    </source>
</reference>
<accession>A0A6J5UK01</accession>
<proteinExistence type="predicted"/>
<name>A0A6J5UK01_PRUAR</name>
<dbReference type="EMBL" id="CAEKDK010000004">
    <property type="protein sequence ID" value="CAB4276846.1"/>
    <property type="molecule type" value="Genomic_DNA"/>
</dbReference>
<sequence length="95" mass="10612">MGEDFKGKDSFFCIDKTAVEAAGYVKAQTNWEGKDITFHPNSSGRFEVIEMAREANFNPIEEYRWADDYSGIHNIYGDGSSGSGYDGSVVRRVKS</sequence>
<evidence type="ECO:0000313" key="1">
    <source>
        <dbReference type="EMBL" id="CAB4276846.1"/>
    </source>
</evidence>
<dbReference type="Proteomes" id="UP000507222">
    <property type="component" value="Unassembled WGS sequence"/>
</dbReference>
<gene>
    <name evidence="1" type="ORF">CURHAP_LOCUS26149</name>
</gene>
<dbReference type="AlphaFoldDB" id="A0A6J5UK01"/>